<dbReference type="Pfam" id="PF01476">
    <property type="entry name" value="LysM"/>
    <property type="match status" value="1"/>
</dbReference>
<dbReference type="SUPFAM" id="SSF54106">
    <property type="entry name" value="LysM domain"/>
    <property type="match status" value="1"/>
</dbReference>
<evidence type="ECO:0000313" key="6">
    <source>
        <dbReference type="EMBL" id="MFD0863617.1"/>
    </source>
</evidence>
<keyword evidence="3" id="KW-0378">Hydrolase</keyword>
<dbReference type="EMBL" id="JBHTJH010000017">
    <property type="protein sequence ID" value="MFD0863617.1"/>
    <property type="molecule type" value="Genomic_DNA"/>
</dbReference>
<dbReference type="PANTHER" id="PTHR33308">
    <property type="entry name" value="PEPTIDOGLYCAN HYDROLASE FLGJ"/>
    <property type="match status" value="1"/>
</dbReference>
<dbReference type="InterPro" id="IPR036779">
    <property type="entry name" value="LysM_dom_sf"/>
</dbReference>
<dbReference type="RefSeq" id="WP_386409809.1">
    <property type="nucleotide sequence ID" value="NZ_JBHTJH010000017.1"/>
</dbReference>
<dbReference type="PROSITE" id="PS51257">
    <property type="entry name" value="PROKAR_LIPOPROTEIN"/>
    <property type="match status" value="1"/>
</dbReference>
<evidence type="ECO:0000259" key="5">
    <source>
        <dbReference type="PROSITE" id="PS51782"/>
    </source>
</evidence>
<keyword evidence="2" id="KW-0081">Bacteriolytic enzyme</keyword>
<evidence type="ECO:0000256" key="4">
    <source>
        <dbReference type="ARBA" id="ARBA00032108"/>
    </source>
</evidence>
<proteinExistence type="predicted"/>
<dbReference type="InterPro" id="IPR018392">
    <property type="entry name" value="LysM"/>
</dbReference>
<reference evidence="7" key="1">
    <citation type="journal article" date="2019" name="Int. J. Syst. Evol. Microbiol.">
        <title>The Global Catalogue of Microorganisms (GCM) 10K type strain sequencing project: providing services to taxonomists for standard genome sequencing and annotation.</title>
        <authorList>
            <consortium name="The Broad Institute Genomics Platform"/>
            <consortium name="The Broad Institute Genome Sequencing Center for Infectious Disease"/>
            <person name="Wu L."/>
            <person name="Ma J."/>
        </authorList>
    </citation>
    <scope>NUCLEOTIDE SEQUENCE [LARGE SCALE GENOMIC DNA]</scope>
    <source>
        <strain evidence="7">CCUG 62952</strain>
    </source>
</reference>
<gene>
    <name evidence="6" type="ORF">ACFQ1M_15480</name>
</gene>
<dbReference type="InterPro" id="IPR002901">
    <property type="entry name" value="MGlyc_endo_b_GlcNAc-like_dom"/>
</dbReference>
<accession>A0ABW3D2U5</accession>
<evidence type="ECO:0000313" key="7">
    <source>
        <dbReference type="Proteomes" id="UP001596978"/>
    </source>
</evidence>
<dbReference type="Gene3D" id="1.10.530.10">
    <property type="match status" value="1"/>
</dbReference>
<dbReference type="CDD" id="cd00118">
    <property type="entry name" value="LysM"/>
    <property type="match status" value="1"/>
</dbReference>
<dbReference type="PANTHER" id="PTHR33308:SF9">
    <property type="entry name" value="PEPTIDOGLYCAN HYDROLASE FLGJ"/>
    <property type="match status" value="1"/>
</dbReference>
<protein>
    <recommendedName>
        <fullName evidence="4">Peptidoglycan hydrolase</fullName>
    </recommendedName>
</protein>
<dbReference type="SMART" id="SM00257">
    <property type="entry name" value="LysM"/>
    <property type="match status" value="1"/>
</dbReference>
<dbReference type="Proteomes" id="UP001596978">
    <property type="component" value="Unassembled WGS sequence"/>
</dbReference>
<dbReference type="Pfam" id="PF01832">
    <property type="entry name" value="Glucosaminidase"/>
    <property type="match status" value="1"/>
</dbReference>
<comment type="caution">
    <text evidence="6">The sequence shown here is derived from an EMBL/GenBank/DDBJ whole genome shotgun (WGS) entry which is preliminary data.</text>
</comment>
<name>A0ABW3D2U5_9FLAO</name>
<dbReference type="SMART" id="SM00047">
    <property type="entry name" value="LYZ2"/>
    <property type="match status" value="1"/>
</dbReference>
<keyword evidence="1" id="KW-0929">Antimicrobial</keyword>
<evidence type="ECO:0000256" key="1">
    <source>
        <dbReference type="ARBA" id="ARBA00022529"/>
    </source>
</evidence>
<dbReference type="Gene3D" id="3.10.350.10">
    <property type="entry name" value="LysM domain"/>
    <property type="match status" value="1"/>
</dbReference>
<evidence type="ECO:0000256" key="2">
    <source>
        <dbReference type="ARBA" id="ARBA00022638"/>
    </source>
</evidence>
<dbReference type="InterPro" id="IPR051056">
    <property type="entry name" value="Glycosyl_Hydrolase_73"/>
</dbReference>
<feature type="domain" description="LysM" evidence="5">
    <location>
        <begin position="221"/>
        <end position="264"/>
    </location>
</feature>
<evidence type="ECO:0000256" key="3">
    <source>
        <dbReference type="ARBA" id="ARBA00022801"/>
    </source>
</evidence>
<organism evidence="6 7">
    <name type="scientific">Sungkyunkwania multivorans</name>
    <dbReference type="NCBI Taxonomy" id="1173618"/>
    <lineage>
        <taxon>Bacteria</taxon>
        <taxon>Pseudomonadati</taxon>
        <taxon>Bacteroidota</taxon>
        <taxon>Flavobacteriia</taxon>
        <taxon>Flavobacteriales</taxon>
        <taxon>Flavobacteriaceae</taxon>
        <taxon>Sungkyunkwania</taxon>
    </lineage>
</organism>
<dbReference type="PROSITE" id="PS51782">
    <property type="entry name" value="LYSM"/>
    <property type="match status" value="1"/>
</dbReference>
<sequence>MRYKHFIYLLATIVLSSCGAKKKTVYKNPKPRVEVVVTTPEVRTPPKEEETPTRPKTGNIVLDYIHTYTETAKQEMSLYGIPASITLAQGILESGSGKGDLTMRSNNHFGIKCHKEWQGGRVYHDDDARGECFRKYDDPKTSFRDHSLFLYGRKRYFSLFKLPKDDYKGWARGLRKAGYATDPKYPAKLISLIERYKLYELDAEVIGKDPRLAQKVEPKEDRYTVKKGDTLYSIARRHKISVTELRSLNSLEDNTIHEGQTLFVKPLPKDF</sequence>
<keyword evidence="7" id="KW-1185">Reference proteome</keyword>